<feature type="transmembrane region" description="Helical" evidence="1">
    <location>
        <begin position="189"/>
        <end position="207"/>
    </location>
</feature>
<evidence type="ECO:0000313" key="2">
    <source>
        <dbReference type="EMBL" id="ACS33297.1"/>
    </source>
</evidence>
<dbReference type="HOGENOM" id="CLU_093725_0_0_2"/>
<evidence type="ECO:0000256" key="1">
    <source>
        <dbReference type="SAM" id="Phobius"/>
    </source>
</evidence>
<dbReference type="PANTHER" id="PTHR37305">
    <property type="entry name" value="INTEGRAL MEMBRANE PROTEIN-RELATED"/>
    <property type="match status" value="1"/>
</dbReference>
<dbReference type="eggNOG" id="arCOG04023">
    <property type="taxonomic scope" value="Archaea"/>
</dbReference>
<feature type="transmembrane region" description="Helical" evidence="1">
    <location>
        <begin position="118"/>
        <end position="141"/>
    </location>
</feature>
<keyword evidence="1" id="KW-0472">Membrane</keyword>
<proteinExistence type="predicted"/>
<gene>
    <name evidence="2" type="ordered locus">TGAM_0795</name>
</gene>
<dbReference type="PaxDb" id="593117-TGAM_0795"/>
<keyword evidence="1" id="KW-1133">Transmembrane helix</keyword>
<dbReference type="KEGG" id="tga:TGAM_0795"/>
<dbReference type="Pfam" id="PF12730">
    <property type="entry name" value="ABC2_membrane_4"/>
    <property type="match status" value="1"/>
</dbReference>
<feature type="transmembrane region" description="Helical" evidence="1">
    <location>
        <begin position="227"/>
        <end position="246"/>
    </location>
</feature>
<organism evidence="2 3">
    <name type="scientific">Thermococcus gammatolerans (strain DSM 15229 / JCM 11827 / EJ3)</name>
    <dbReference type="NCBI Taxonomy" id="593117"/>
    <lineage>
        <taxon>Archaea</taxon>
        <taxon>Methanobacteriati</taxon>
        <taxon>Methanobacteriota</taxon>
        <taxon>Thermococci</taxon>
        <taxon>Thermococcales</taxon>
        <taxon>Thermococcaceae</taxon>
        <taxon>Thermococcus</taxon>
    </lineage>
</organism>
<dbReference type="PANTHER" id="PTHR37305:SF1">
    <property type="entry name" value="MEMBRANE PROTEIN"/>
    <property type="match status" value="1"/>
</dbReference>
<evidence type="ECO:0000313" key="3">
    <source>
        <dbReference type="Proteomes" id="UP000001488"/>
    </source>
</evidence>
<dbReference type="EMBL" id="CP001398">
    <property type="protein sequence ID" value="ACS33297.1"/>
    <property type="molecule type" value="Genomic_DNA"/>
</dbReference>
<dbReference type="AlphaFoldDB" id="C5A4Y5"/>
<keyword evidence="1" id="KW-0812">Transmembrane</keyword>
<protein>
    <submittedName>
        <fullName evidence="2">Uncharacterized protein</fullName>
    </submittedName>
</protein>
<sequence>MKGLFKWELSEHLRVSMLVAGIPTLLMVLTSDLLSHGRAFSYSTGGSIGGGSEGMPLSKSPTGSVILSTFGLNHFWILLSIFIIIMSAMIFRADREGGYAQAIFTLPISKKKLFGTKFLVLLVYSLLLLYFPMFLFLAMAFASVPNLFSGLFGWESFRHLLVFALYFALYSASLSVLVSLVLPNSSQAIMISFILILLPSFLGLNLPPFSFVTAIPKYLGQAFSSGYVLQGVVVPAVFVALSLALVERRDVV</sequence>
<dbReference type="RefSeq" id="WP_015858415.1">
    <property type="nucleotide sequence ID" value="NC_012804.1"/>
</dbReference>
<name>C5A4Y5_THEGJ</name>
<accession>C5A4Y5</accession>
<reference evidence="2 3" key="1">
    <citation type="journal article" date="2007" name="Genome Biol.">
        <title>Genome analysis and genome-wide proteomics of Thermococcus gammatolerans, the most radioresistant organism known amongst the Archaea.</title>
        <authorList>
            <person name="Zivanovic Y."/>
            <person name="Armengaud J."/>
            <person name="Lagorce A."/>
            <person name="Leplat C."/>
            <person name="Guerin P."/>
            <person name="Dutertre M."/>
            <person name="Anthouard V."/>
            <person name="Forterre P."/>
            <person name="Wincker P."/>
            <person name="Confalonieri F."/>
        </authorList>
    </citation>
    <scope>NUCLEOTIDE SEQUENCE [LARGE SCALE GENOMIC DNA]</scope>
    <source>
        <strain evidence="3">DSM 15229 / JCM 11827 / EJ3</strain>
    </source>
</reference>
<feature type="transmembrane region" description="Helical" evidence="1">
    <location>
        <begin position="65"/>
        <end position="91"/>
    </location>
</feature>
<dbReference type="OrthoDB" id="101013at2157"/>
<feature type="transmembrane region" description="Helical" evidence="1">
    <location>
        <begin position="161"/>
        <end position="182"/>
    </location>
</feature>
<dbReference type="GeneID" id="7987769"/>
<keyword evidence="3" id="KW-1185">Reference proteome</keyword>
<dbReference type="PATRIC" id="fig|593117.10.peg.791"/>
<dbReference type="Proteomes" id="UP000001488">
    <property type="component" value="Chromosome"/>
</dbReference>
<dbReference type="STRING" id="593117.TGAM_0795"/>